<dbReference type="Gene3D" id="3.40.50.2000">
    <property type="entry name" value="Glycogen Phosphorylase B"/>
    <property type="match status" value="2"/>
</dbReference>
<evidence type="ECO:0000313" key="3">
    <source>
        <dbReference type="Proteomes" id="UP001059209"/>
    </source>
</evidence>
<dbReference type="EMBL" id="CP104205">
    <property type="protein sequence ID" value="UWX55006.1"/>
    <property type="molecule type" value="Genomic_DNA"/>
</dbReference>
<proteinExistence type="predicted"/>
<name>A0ABY5YAR1_9FLAO</name>
<evidence type="ECO:0000259" key="1">
    <source>
        <dbReference type="Pfam" id="PF13439"/>
    </source>
</evidence>
<dbReference type="CDD" id="cd03801">
    <property type="entry name" value="GT4_PimA-like"/>
    <property type="match status" value="1"/>
</dbReference>
<gene>
    <name evidence="2" type="ORF">NYZ99_20240</name>
</gene>
<feature type="domain" description="Glycosyltransferase subfamily 4-like N-terminal" evidence="1">
    <location>
        <begin position="50"/>
        <end position="167"/>
    </location>
</feature>
<dbReference type="PANTHER" id="PTHR12526">
    <property type="entry name" value="GLYCOSYLTRANSFERASE"/>
    <property type="match status" value="1"/>
</dbReference>
<reference evidence="2" key="1">
    <citation type="submission" date="2022-09" db="EMBL/GenBank/DDBJ databases">
        <title>Maribacter litopenaei sp. nov., isolated from the intestinal tract of the Pacific White Shrimp, Litopenaeus vannamei.</title>
        <authorList>
            <person name="Kim S.Y."/>
            <person name="Hwang C.Y."/>
        </authorList>
    </citation>
    <scope>NUCLEOTIDE SEQUENCE</scope>
    <source>
        <strain evidence="2">HL-LV01</strain>
    </source>
</reference>
<evidence type="ECO:0000313" key="2">
    <source>
        <dbReference type="EMBL" id="UWX55006.1"/>
    </source>
</evidence>
<dbReference type="Pfam" id="PF13692">
    <property type="entry name" value="Glyco_trans_1_4"/>
    <property type="match status" value="1"/>
</dbReference>
<dbReference type="Pfam" id="PF13439">
    <property type="entry name" value="Glyco_transf_4"/>
    <property type="match status" value="1"/>
</dbReference>
<accession>A0ABY5YAR1</accession>
<keyword evidence="3" id="KW-1185">Reference proteome</keyword>
<dbReference type="RefSeq" id="WP_260572858.1">
    <property type="nucleotide sequence ID" value="NZ_CP104205.1"/>
</dbReference>
<dbReference type="Proteomes" id="UP001059209">
    <property type="component" value="Chromosome"/>
</dbReference>
<protein>
    <submittedName>
        <fullName evidence="2">Glycosyltransferase family 4 protein</fullName>
    </submittedName>
</protein>
<sequence>MKKFLRRHTINEERQKKRILWTHNFPYDSTLGGIWMFNQHEFLKDEVDLYYLNNLRNPIYFIKHLLKLRKLSKDYDIVHAQYGSAVGFITSFAKCSRILSLKGSDWYKAPNPSIFNKIRIFIGGYLTKFSIKRFDHIIVMSNHMKEQVIAKFGQLNIDAIVHPIDLEKFQSGGSKIDKKTKKVLFASVNVRNPIKRFPLAEESFRLLKNKLPEAELIVMSKIPHDEVCEFMDGMDVLLLTSTHEGWPNVVKEMLALNKPFVSTRVSDLGEIAEQTSSCFVCDDDAEQLSAALFKSLNAPEENLRKFVTGFSMKSSLYAVKEIYSKYL</sequence>
<organism evidence="2 3">
    <name type="scientific">Maribacter litopenaei</name>
    <dbReference type="NCBI Taxonomy" id="2976127"/>
    <lineage>
        <taxon>Bacteria</taxon>
        <taxon>Pseudomonadati</taxon>
        <taxon>Bacteroidota</taxon>
        <taxon>Flavobacteriia</taxon>
        <taxon>Flavobacteriales</taxon>
        <taxon>Flavobacteriaceae</taxon>
        <taxon>Maribacter</taxon>
    </lineage>
</organism>
<dbReference type="InterPro" id="IPR028098">
    <property type="entry name" value="Glyco_trans_4-like_N"/>
</dbReference>
<dbReference type="SUPFAM" id="SSF53756">
    <property type="entry name" value="UDP-Glycosyltransferase/glycogen phosphorylase"/>
    <property type="match status" value="1"/>
</dbReference>